<dbReference type="PRINTS" id="PR00081">
    <property type="entry name" value="GDHRDH"/>
</dbReference>
<feature type="domain" description="Ketoreductase" evidence="2">
    <location>
        <begin position="8"/>
        <end position="171"/>
    </location>
</feature>
<evidence type="ECO:0000313" key="4">
    <source>
        <dbReference type="Proteomes" id="UP000779900"/>
    </source>
</evidence>
<sequence length="288" mass="30982">MMDAMAGKVCLVTGATSGIGRAAANALAQQGARVVLLSRSQDKCAQVAAEIHAVTGNRNVGFIAADLSSLAAVRVAAAEFRQRYSRLDVLINNAGVSPSRRRESVDGFEYTFALNHLGHFLLTNLLLDFLVASAPSRAVGVSSNIYKQARLDLEDLQLRRGFSAMKAYANSKLANVLFTLELGRRFSGKGTTANVMTPGLAKTNIGQEEGWFYAFSKRMADFFGGKTPEQGADTLVWLATAPEVAGTTGQYFQNRRSLPLSGDASDPELAARLWRVSEKLCGLRKEAA</sequence>
<accession>A0A937XHP0</accession>
<evidence type="ECO:0000259" key="2">
    <source>
        <dbReference type="SMART" id="SM00822"/>
    </source>
</evidence>
<organism evidence="3 4">
    <name type="scientific">candidate division WOR-3 bacterium</name>
    <dbReference type="NCBI Taxonomy" id="2052148"/>
    <lineage>
        <taxon>Bacteria</taxon>
        <taxon>Bacteria division WOR-3</taxon>
    </lineage>
</organism>
<keyword evidence="1" id="KW-0560">Oxidoreductase</keyword>
<evidence type="ECO:0000256" key="1">
    <source>
        <dbReference type="ARBA" id="ARBA00023002"/>
    </source>
</evidence>
<dbReference type="PANTHER" id="PTHR43157:SF31">
    <property type="entry name" value="PHOSPHATIDYLINOSITOL-GLYCAN BIOSYNTHESIS CLASS F PROTEIN"/>
    <property type="match status" value="1"/>
</dbReference>
<comment type="caution">
    <text evidence="3">The sequence shown here is derived from an EMBL/GenBank/DDBJ whole genome shotgun (WGS) entry which is preliminary data.</text>
</comment>
<proteinExistence type="predicted"/>
<dbReference type="InterPro" id="IPR036291">
    <property type="entry name" value="NAD(P)-bd_dom_sf"/>
</dbReference>
<dbReference type="Proteomes" id="UP000779900">
    <property type="component" value="Unassembled WGS sequence"/>
</dbReference>
<dbReference type="CDD" id="cd05327">
    <property type="entry name" value="retinol-DH_like_SDR_c_like"/>
    <property type="match status" value="1"/>
</dbReference>
<protein>
    <submittedName>
        <fullName evidence="3">SDR family oxidoreductase</fullName>
    </submittedName>
</protein>
<dbReference type="InterPro" id="IPR002347">
    <property type="entry name" value="SDR_fam"/>
</dbReference>
<dbReference type="InterPro" id="IPR057326">
    <property type="entry name" value="KR_dom"/>
</dbReference>
<dbReference type="PANTHER" id="PTHR43157">
    <property type="entry name" value="PHOSPHATIDYLINOSITOL-GLYCAN BIOSYNTHESIS CLASS F PROTEIN-RELATED"/>
    <property type="match status" value="1"/>
</dbReference>
<dbReference type="Pfam" id="PF00106">
    <property type="entry name" value="adh_short"/>
    <property type="match status" value="1"/>
</dbReference>
<dbReference type="EMBL" id="VGIR01000036">
    <property type="protein sequence ID" value="MBM3331584.1"/>
    <property type="molecule type" value="Genomic_DNA"/>
</dbReference>
<dbReference type="SUPFAM" id="SSF51735">
    <property type="entry name" value="NAD(P)-binding Rossmann-fold domains"/>
    <property type="match status" value="1"/>
</dbReference>
<dbReference type="Gene3D" id="3.40.50.720">
    <property type="entry name" value="NAD(P)-binding Rossmann-like Domain"/>
    <property type="match status" value="1"/>
</dbReference>
<name>A0A937XHP0_UNCW3</name>
<evidence type="ECO:0000313" key="3">
    <source>
        <dbReference type="EMBL" id="MBM3331584.1"/>
    </source>
</evidence>
<gene>
    <name evidence="3" type="ORF">FJY68_06990</name>
</gene>
<reference evidence="3" key="1">
    <citation type="submission" date="2019-03" db="EMBL/GenBank/DDBJ databases">
        <title>Lake Tanganyika Metagenome-Assembled Genomes (MAGs).</title>
        <authorList>
            <person name="Tran P."/>
        </authorList>
    </citation>
    <scope>NUCLEOTIDE SEQUENCE</scope>
    <source>
        <strain evidence="3">K_DeepCast_150m_m2_040</strain>
    </source>
</reference>
<dbReference type="AlphaFoldDB" id="A0A937XHP0"/>
<dbReference type="GO" id="GO:0016491">
    <property type="term" value="F:oxidoreductase activity"/>
    <property type="evidence" value="ECO:0007669"/>
    <property type="project" value="UniProtKB-KW"/>
</dbReference>
<dbReference type="SMART" id="SM00822">
    <property type="entry name" value="PKS_KR"/>
    <property type="match status" value="1"/>
</dbReference>